<accession>A0A0S3F5G8</accession>
<dbReference type="RefSeq" id="WP_062069227.1">
    <property type="nucleotide sequence ID" value="NZ_CP013265.1"/>
</dbReference>
<geneLocation type="plasmid" evidence="1 2">
    <name>pDE1</name>
</geneLocation>
<evidence type="ECO:0000313" key="1">
    <source>
        <dbReference type="EMBL" id="ALR22878.1"/>
    </source>
</evidence>
<name>A0A0S3F5G8_9SPHN</name>
<organism evidence="1 2">
    <name type="scientific">Sphingobium baderi</name>
    <dbReference type="NCBI Taxonomy" id="1332080"/>
    <lineage>
        <taxon>Bacteria</taxon>
        <taxon>Pseudomonadati</taxon>
        <taxon>Pseudomonadota</taxon>
        <taxon>Alphaproteobacteria</taxon>
        <taxon>Sphingomonadales</taxon>
        <taxon>Sphingomonadaceae</taxon>
        <taxon>Sphingobium</taxon>
    </lineage>
</organism>
<dbReference type="Proteomes" id="UP000056968">
    <property type="component" value="Plasmid pDE1"/>
</dbReference>
<gene>
    <name evidence="1" type="ORF">ATN00_20480</name>
</gene>
<reference evidence="1 2" key="1">
    <citation type="submission" date="2015-11" db="EMBL/GenBank/DDBJ databases">
        <title>A Two-component Flavoprotein Monooxygenase System MeaXY Responsible for para-Hydroxylation of 2-Methyl-6-ethylaniline and 2,6-Diethylaniline in Sphingobium baderi DE-13.</title>
        <authorList>
            <person name="Cheng M."/>
            <person name="Meng Q."/>
            <person name="Yang Y."/>
            <person name="Chu C."/>
            <person name="Yan X."/>
            <person name="He J."/>
            <person name="Li S."/>
        </authorList>
    </citation>
    <scope>NUCLEOTIDE SEQUENCE [LARGE SCALE GENOMIC DNA]</scope>
    <source>
        <strain evidence="1 2">DE-13</strain>
        <plasmid evidence="2">Plasmid pDE1</plasmid>
    </source>
</reference>
<keyword evidence="1" id="KW-0614">Plasmid</keyword>
<protein>
    <submittedName>
        <fullName evidence="1">Uncharacterized protein</fullName>
    </submittedName>
</protein>
<dbReference type="AlphaFoldDB" id="A0A0S3F5G8"/>
<dbReference type="KEGG" id="sbd:ATN00_20480"/>
<dbReference type="OrthoDB" id="558552at2"/>
<dbReference type="EMBL" id="CP013265">
    <property type="protein sequence ID" value="ALR22878.1"/>
    <property type="molecule type" value="Genomic_DNA"/>
</dbReference>
<proteinExistence type="predicted"/>
<sequence>MNQNSDAEQRLREKLRKIEDLFAGAATAGEKAAAGAAAERIRRQFTETSRRETSEEFKFSIPDPWSRQLFTALCRRYGLKPFRYSRMHRQTVIVHAPVSFINQVLWPEFEELSEALSAHLLEITNRIIREEVYATPGEADEIAEPARLR</sequence>
<keyword evidence="2" id="KW-1185">Reference proteome</keyword>
<evidence type="ECO:0000313" key="2">
    <source>
        <dbReference type="Proteomes" id="UP000056968"/>
    </source>
</evidence>